<name>A0A938XAD6_9FIRM</name>
<evidence type="ECO:0000256" key="4">
    <source>
        <dbReference type="ARBA" id="ARBA00022833"/>
    </source>
</evidence>
<dbReference type="PANTHER" id="PTHR11804">
    <property type="entry name" value="PROTEASE M3 THIMET OLIGOPEPTIDASE-RELATED"/>
    <property type="match status" value="1"/>
</dbReference>
<dbReference type="EMBL" id="JACJKY010000019">
    <property type="protein sequence ID" value="MBM6921559.1"/>
    <property type="molecule type" value="Genomic_DNA"/>
</dbReference>
<dbReference type="GO" id="GO:0006518">
    <property type="term" value="P:peptide metabolic process"/>
    <property type="evidence" value="ECO:0007669"/>
    <property type="project" value="TreeGrafter"/>
</dbReference>
<comment type="similarity">
    <text evidence="6">Belongs to the peptidase M3 family.</text>
</comment>
<keyword evidence="3 6" id="KW-0378">Hydrolase</keyword>
<evidence type="ECO:0000256" key="2">
    <source>
        <dbReference type="ARBA" id="ARBA00022723"/>
    </source>
</evidence>
<keyword evidence="5 6" id="KW-0482">Metalloprotease</keyword>
<evidence type="ECO:0000256" key="3">
    <source>
        <dbReference type="ARBA" id="ARBA00022801"/>
    </source>
</evidence>
<keyword evidence="4 6" id="KW-0862">Zinc</keyword>
<feature type="domain" description="Peptidase M3A/M3B catalytic" evidence="7">
    <location>
        <begin position="179"/>
        <end position="271"/>
    </location>
</feature>
<dbReference type="InterPro" id="IPR011976">
    <property type="entry name" value="Pept_M3B_oligopep-rel"/>
</dbReference>
<accession>A0A938XAD6</accession>
<evidence type="ECO:0000259" key="7">
    <source>
        <dbReference type="Pfam" id="PF01432"/>
    </source>
</evidence>
<dbReference type="InterPro" id="IPR001567">
    <property type="entry name" value="Pept_M3A_M3B_dom"/>
</dbReference>
<reference evidence="8" key="2">
    <citation type="journal article" date="2021" name="Sci. Rep.">
        <title>The distribution of antibiotic resistance genes in chicken gut microbiota commensals.</title>
        <authorList>
            <person name="Juricova H."/>
            <person name="Matiasovicova J."/>
            <person name="Kubasova T."/>
            <person name="Cejkova D."/>
            <person name="Rychlik I."/>
        </authorList>
    </citation>
    <scope>NUCLEOTIDE SEQUENCE</scope>
    <source>
        <strain evidence="8">An559</strain>
    </source>
</reference>
<feature type="domain" description="Peptidase M3A/M3B catalytic" evidence="7">
    <location>
        <begin position="326"/>
        <end position="564"/>
    </location>
</feature>
<proteinExistence type="inferred from homology"/>
<organism evidence="8 9">
    <name type="scientific">Merdimmobilis hominis</name>
    <dbReference type="NCBI Taxonomy" id="2897707"/>
    <lineage>
        <taxon>Bacteria</taxon>
        <taxon>Bacillati</taxon>
        <taxon>Bacillota</taxon>
        <taxon>Clostridia</taxon>
        <taxon>Eubacteriales</taxon>
        <taxon>Oscillospiraceae</taxon>
        <taxon>Merdimmobilis</taxon>
    </lineage>
</organism>
<dbReference type="CDD" id="cd09606">
    <property type="entry name" value="M3B_PepF"/>
    <property type="match status" value="1"/>
</dbReference>
<keyword evidence="2 6" id="KW-0479">Metal-binding</keyword>
<dbReference type="PANTHER" id="PTHR11804:SF28">
    <property type="entry name" value="OLIGOENDOPEPTIDASE F"/>
    <property type="match status" value="1"/>
</dbReference>
<dbReference type="SUPFAM" id="SSF55486">
    <property type="entry name" value="Metalloproteases ('zincins'), catalytic domain"/>
    <property type="match status" value="1"/>
</dbReference>
<dbReference type="Gene3D" id="1.10.1370.30">
    <property type="match status" value="1"/>
</dbReference>
<evidence type="ECO:0000256" key="1">
    <source>
        <dbReference type="ARBA" id="ARBA00022670"/>
    </source>
</evidence>
<dbReference type="InterPro" id="IPR045090">
    <property type="entry name" value="Pept_M3A_M3B"/>
</dbReference>
<dbReference type="AlphaFoldDB" id="A0A938XAD6"/>
<evidence type="ECO:0000256" key="5">
    <source>
        <dbReference type="ARBA" id="ARBA00023049"/>
    </source>
</evidence>
<gene>
    <name evidence="8" type="ORF">H6A12_10370</name>
</gene>
<protein>
    <submittedName>
        <fullName evidence="8">M3 family oligoendopeptidase</fullName>
    </submittedName>
</protein>
<comment type="cofactor">
    <cofactor evidence="6">
        <name>Zn(2+)</name>
        <dbReference type="ChEBI" id="CHEBI:29105"/>
    </cofactor>
    <text evidence="6">Binds 1 zinc ion.</text>
</comment>
<keyword evidence="9" id="KW-1185">Reference proteome</keyword>
<sequence length="577" mass="66421">MIYGKYTVKEGYLSMKFSEMPYTRPDLDALPKQLDELCEQLKNTPDADGQFALFLKSREILNTLATEYSIAYIRNTVDTTDAFYEAEREALDNAMPLLNEKILAFSKMLCESPVRKELEDKIGSLWFTNTELELKGFSPEIIPLMQEESRLEASYQKLYASAQIPFDGKVCTIPQLAAYKQNPDRALRRAAYEAEGKFFDDHREEFDDLYTKLVKNRTEQAKALGFHSYVELGYIRRMRNCYGPNEIANFRRQVIEDLVPLVNKIRAAQAKRIGCDDHFTFADLMFTFKDGNATPQGTPDELLAAAKQMYTEMSPETAKFIELMFENDLFDVLSKPGKAPGGYCTTLPDYKSPFIFSNFNGTSDDVDVLTHEAGHAFAAYIDTHEHPIEKQMEPTYETCETHSMSMEFLTSPYHHLFFKDQTAKYELSHTEDALAFIPYGTMVDHFQQLMYEKPDMTPEERNQTWAELEKQYRPYIDFDNLPFYGRGAGWQRQLHIYTSPFYYIDYCLAQTVALQFFALFLNDAKKAWETYVAFVRSGGTKTFVDTVHAAGLKSPLEDGCLKEITETIAAWLDTHQI</sequence>
<comment type="caution">
    <text evidence="8">The sequence shown here is derived from an EMBL/GenBank/DDBJ whole genome shotgun (WGS) entry which is preliminary data.</text>
</comment>
<evidence type="ECO:0000313" key="9">
    <source>
        <dbReference type="Proteomes" id="UP000774750"/>
    </source>
</evidence>
<reference evidence="8" key="1">
    <citation type="submission" date="2020-08" db="EMBL/GenBank/DDBJ databases">
        <authorList>
            <person name="Cejkova D."/>
            <person name="Kubasova T."/>
            <person name="Jahodarova E."/>
            <person name="Rychlik I."/>
        </authorList>
    </citation>
    <scope>NUCLEOTIDE SEQUENCE</scope>
    <source>
        <strain evidence="8">An559</strain>
    </source>
</reference>
<evidence type="ECO:0000313" key="8">
    <source>
        <dbReference type="EMBL" id="MBM6921559.1"/>
    </source>
</evidence>
<dbReference type="Proteomes" id="UP000774750">
    <property type="component" value="Unassembled WGS sequence"/>
</dbReference>
<dbReference type="Pfam" id="PF01432">
    <property type="entry name" value="Peptidase_M3"/>
    <property type="match status" value="2"/>
</dbReference>
<dbReference type="GO" id="GO:0004222">
    <property type="term" value="F:metalloendopeptidase activity"/>
    <property type="evidence" value="ECO:0007669"/>
    <property type="project" value="InterPro"/>
</dbReference>
<evidence type="ECO:0000256" key="6">
    <source>
        <dbReference type="RuleBase" id="RU003435"/>
    </source>
</evidence>
<keyword evidence="1 6" id="KW-0645">Protease</keyword>
<dbReference type="GO" id="GO:0046872">
    <property type="term" value="F:metal ion binding"/>
    <property type="evidence" value="ECO:0007669"/>
    <property type="project" value="UniProtKB-UniRule"/>
</dbReference>
<dbReference type="NCBIfam" id="TIGR02289">
    <property type="entry name" value="M3_not_pepF"/>
    <property type="match status" value="1"/>
</dbReference>
<dbReference type="GO" id="GO:0006508">
    <property type="term" value="P:proteolysis"/>
    <property type="evidence" value="ECO:0007669"/>
    <property type="project" value="UniProtKB-KW"/>
</dbReference>